<evidence type="ECO:0000256" key="3">
    <source>
        <dbReference type="ARBA" id="ARBA00022448"/>
    </source>
</evidence>
<keyword evidence="3" id="KW-0813">Transport</keyword>
<dbReference type="InterPro" id="IPR003593">
    <property type="entry name" value="AAA+_ATPase"/>
</dbReference>
<evidence type="ECO:0000256" key="4">
    <source>
        <dbReference type="ARBA" id="ARBA00022475"/>
    </source>
</evidence>
<protein>
    <submittedName>
        <fullName evidence="9">ABC transporter ATP-binding protein</fullName>
    </submittedName>
</protein>
<dbReference type="PROSITE" id="PS50893">
    <property type="entry name" value="ABC_TRANSPORTER_2"/>
    <property type="match status" value="1"/>
</dbReference>
<dbReference type="InterPro" id="IPR013563">
    <property type="entry name" value="Oligopep_ABC_C"/>
</dbReference>
<dbReference type="InterPro" id="IPR050388">
    <property type="entry name" value="ABC_Ni/Peptide_Import"/>
</dbReference>
<organism evidence="9 10">
    <name type="scientific">Neotabrizicola shimadae</name>
    <dbReference type="NCBI Taxonomy" id="2807096"/>
    <lineage>
        <taxon>Bacteria</taxon>
        <taxon>Pseudomonadati</taxon>
        <taxon>Pseudomonadota</taxon>
        <taxon>Alphaproteobacteria</taxon>
        <taxon>Rhodobacterales</taxon>
        <taxon>Paracoccaceae</taxon>
        <taxon>Neotabrizicola</taxon>
    </lineage>
</organism>
<evidence type="ECO:0000259" key="8">
    <source>
        <dbReference type="PROSITE" id="PS50893"/>
    </source>
</evidence>
<keyword evidence="10" id="KW-1185">Reference proteome</keyword>
<comment type="similarity">
    <text evidence="2">Belongs to the ABC transporter superfamily.</text>
</comment>
<dbReference type="EMBL" id="CP069370">
    <property type="protein sequence ID" value="QYZ71770.1"/>
    <property type="molecule type" value="Genomic_DNA"/>
</dbReference>
<evidence type="ECO:0000256" key="1">
    <source>
        <dbReference type="ARBA" id="ARBA00004417"/>
    </source>
</evidence>
<dbReference type="GO" id="GO:0055085">
    <property type="term" value="P:transmembrane transport"/>
    <property type="evidence" value="ECO:0007669"/>
    <property type="project" value="UniProtKB-ARBA"/>
</dbReference>
<dbReference type="InterPro" id="IPR027417">
    <property type="entry name" value="P-loop_NTPase"/>
</dbReference>
<gene>
    <name evidence="9" type="ORF">JO391_09890</name>
</gene>
<dbReference type="PROSITE" id="PS00211">
    <property type="entry name" value="ABC_TRANSPORTER_1"/>
    <property type="match status" value="1"/>
</dbReference>
<dbReference type="Proteomes" id="UP000826300">
    <property type="component" value="Chromosome"/>
</dbReference>
<dbReference type="SMART" id="SM00382">
    <property type="entry name" value="AAA"/>
    <property type="match status" value="1"/>
</dbReference>
<dbReference type="FunFam" id="3.40.50.300:FF:000016">
    <property type="entry name" value="Oligopeptide ABC transporter ATP-binding component"/>
    <property type="match status" value="1"/>
</dbReference>
<dbReference type="GO" id="GO:0015833">
    <property type="term" value="P:peptide transport"/>
    <property type="evidence" value="ECO:0007669"/>
    <property type="project" value="InterPro"/>
</dbReference>
<comment type="subcellular location">
    <subcellularLocation>
        <location evidence="1">Cell inner membrane</location>
        <topology evidence="1">Peripheral membrane protein</topology>
    </subcellularLocation>
</comment>
<dbReference type="AlphaFoldDB" id="A0A8G1EDL2"/>
<dbReference type="InterPro" id="IPR017871">
    <property type="entry name" value="ABC_transporter-like_CS"/>
</dbReference>
<dbReference type="PANTHER" id="PTHR43297">
    <property type="entry name" value="OLIGOPEPTIDE TRANSPORT ATP-BINDING PROTEIN APPD"/>
    <property type="match status" value="1"/>
</dbReference>
<dbReference type="KEGG" id="nsm:JO391_09890"/>
<evidence type="ECO:0000256" key="5">
    <source>
        <dbReference type="ARBA" id="ARBA00022741"/>
    </source>
</evidence>
<keyword evidence="4" id="KW-1003">Cell membrane</keyword>
<keyword evidence="7" id="KW-0472">Membrane</keyword>
<evidence type="ECO:0000256" key="7">
    <source>
        <dbReference type="ARBA" id="ARBA00023136"/>
    </source>
</evidence>
<dbReference type="SUPFAM" id="SSF52540">
    <property type="entry name" value="P-loop containing nucleoside triphosphate hydrolases"/>
    <property type="match status" value="1"/>
</dbReference>
<keyword evidence="5" id="KW-0547">Nucleotide-binding</keyword>
<name>A0A8G1EDL2_9RHOB</name>
<dbReference type="Gene3D" id="3.40.50.300">
    <property type="entry name" value="P-loop containing nucleotide triphosphate hydrolases"/>
    <property type="match status" value="1"/>
</dbReference>
<evidence type="ECO:0000256" key="2">
    <source>
        <dbReference type="ARBA" id="ARBA00005417"/>
    </source>
</evidence>
<dbReference type="GO" id="GO:0005524">
    <property type="term" value="F:ATP binding"/>
    <property type="evidence" value="ECO:0007669"/>
    <property type="project" value="UniProtKB-KW"/>
</dbReference>
<accession>A0A8G1EDL2</accession>
<proteinExistence type="inferred from homology"/>
<dbReference type="Pfam" id="PF08352">
    <property type="entry name" value="oligo_HPY"/>
    <property type="match status" value="1"/>
</dbReference>
<sequence>MPSTPMIAEPLLSLRDLTVRFRLPDREVVAVDRVSLDLSPGEVLGIVGESGSGKSQILFALMGLLASNGKVGGQALFRGQDLLAMKPSDLDRVRGDQISMIFQDPMTSLNPYQRVGDQLAEGLRVHRGLGRSEARKAAVAMLERVRIPDAAARALRYPHEFSGGMRQRVMIAMALLMKPAILLADEPTTALDVTIQAQVLDLMAELARENGTAVVLVTHDLGVVARLCDRVAVLYGGRLMEESPAEALFDAPKHPYSAGLLRATPRLDDAMTARLGTIPGQPRAGGLSPGCPFAPRCEAKLPRCDTAQPPLLDLGAGRRAACHLLEQPA</sequence>
<dbReference type="GO" id="GO:0005886">
    <property type="term" value="C:plasma membrane"/>
    <property type="evidence" value="ECO:0007669"/>
    <property type="project" value="UniProtKB-SubCell"/>
</dbReference>
<dbReference type="CDD" id="cd03257">
    <property type="entry name" value="ABC_NikE_OppD_transporters"/>
    <property type="match status" value="1"/>
</dbReference>
<dbReference type="GO" id="GO:0016887">
    <property type="term" value="F:ATP hydrolysis activity"/>
    <property type="evidence" value="ECO:0007669"/>
    <property type="project" value="InterPro"/>
</dbReference>
<dbReference type="Pfam" id="PF00005">
    <property type="entry name" value="ABC_tran"/>
    <property type="match status" value="1"/>
</dbReference>
<dbReference type="RefSeq" id="WP_220664366.1">
    <property type="nucleotide sequence ID" value="NZ_CP069370.1"/>
</dbReference>
<evidence type="ECO:0000313" key="9">
    <source>
        <dbReference type="EMBL" id="QYZ71770.1"/>
    </source>
</evidence>
<dbReference type="PANTHER" id="PTHR43297:SF7">
    <property type="entry name" value="D,D-DIPEPTIDE TRANSPORT ATP-BINDING PROTEIN DDPD-RELATED"/>
    <property type="match status" value="1"/>
</dbReference>
<dbReference type="InterPro" id="IPR003439">
    <property type="entry name" value="ABC_transporter-like_ATP-bd"/>
</dbReference>
<dbReference type="NCBIfam" id="TIGR01727">
    <property type="entry name" value="oligo_HPY"/>
    <property type="match status" value="1"/>
</dbReference>
<feature type="domain" description="ABC transporter" evidence="8">
    <location>
        <begin position="12"/>
        <end position="261"/>
    </location>
</feature>
<keyword evidence="6 9" id="KW-0067">ATP-binding</keyword>
<evidence type="ECO:0000256" key="6">
    <source>
        <dbReference type="ARBA" id="ARBA00022840"/>
    </source>
</evidence>
<evidence type="ECO:0000313" key="10">
    <source>
        <dbReference type="Proteomes" id="UP000826300"/>
    </source>
</evidence>
<reference evidence="9" key="1">
    <citation type="submission" date="2021-02" db="EMBL/GenBank/DDBJ databases">
        <title>Rhodobacter shimadae sp. nov., an aerobic anoxygenic phototrophic bacterium isolated from a hot spring.</title>
        <authorList>
            <person name="Muramatsu S."/>
            <person name="Haruta S."/>
            <person name="Hirose S."/>
            <person name="Hanada S."/>
        </authorList>
    </citation>
    <scope>NUCLEOTIDE SEQUENCE</scope>
    <source>
        <strain evidence="9">N10</strain>
    </source>
</reference>